<dbReference type="AlphaFoldDB" id="A0A0C2JKG4"/>
<dbReference type="InterPro" id="IPR024445">
    <property type="entry name" value="Tnp_ISXO2-like"/>
</dbReference>
<dbReference type="EMBL" id="JWZT01002262">
    <property type="protein sequence ID" value="KII69888.1"/>
    <property type="molecule type" value="Genomic_DNA"/>
</dbReference>
<dbReference type="PANTHER" id="PTHR47163:SF2">
    <property type="entry name" value="SI:DKEY-17M8.2"/>
    <property type="match status" value="1"/>
</dbReference>
<dbReference type="PANTHER" id="PTHR47163">
    <property type="entry name" value="DDE_TNP_IS1595 DOMAIN-CONTAINING PROTEIN"/>
    <property type="match status" value="1"/>
</dbReference>
<evidence type="ECO:0000259" key="1">
    <source>
        <dbReference type="SMART" id="SM01126"/>
    </source>
</evidence>
<dbReference type="OrthoDB" id="10067637at2759"/>
<gene>
    <name evidence="2" type="ORF">RF11_15672</name>
</gene>
<keyword evidence="3" id="KW-1185">Reference proteome</keyword>
<evidence type="ECO:0000313" key="2">
    <source>
        <dbReference type="EMBL" id="KII69888.1"/>
    </source>
</evidence>
<dbReference type="Pfam" id="PF12762">
    <property type="entry name" value="DDE_Tnp_IS1595"/>
    <property type="match status" value="1"/>
</dbReference>
<evidence type="ECO:0000313" key="3">
    <source>
        <dbReference type="Proteomes" id="UP000031668"/>
    </source>
</evidence>
<organism evidence="2 3">
    <name type="scientific">Thelohanellus kitauei</name>
    <name type="common">Myxosporean</name>
    <dbReference type="NCBI Taxonomy" id="669202"/>
    <lineage>
        <taxon>Eukaryota</taxon>
        <taxon>Metazoa</taxon>
        <taxon>Cnidaria</taxon>
        <taxon>Myxozoa</taxon>
        <taxon>Myxosporea</taxon>
        <taxon>Bivalvulida</taxon>
        <taxon>Platysporina</taxon>
        <taxon>Myxobolidae</taxon>
        <taxon>Thelohanellus</taxon>
    </lineage>
</organism>
<sequence length="120" mass="13970">MKANFIGPINIGRRLSTGWFFVGTDRQDNSKIFIVQVPNRKAETLLPNIQSKILPGTTIVSHLRRAYNTIMTMGNHFDHLVVNHRLNFANPRDPAGHTQNIENLWRWVKKKIQIHDKKYI</sequence>
<comment type="caution">
    <text evidence="2">The sequence shown here is derived from an EMBL/GenBank/DDBJ whole genome shotgun (WGS) entry which is preliminary data.</text>
</comment>
<dbReference type="Proteomes" id="UP000031668">
    <property type="component" value="Unassembled WGS sequence"/>
</dbReference>
<reference evidence="2 3" key="1">
    <citation type="journal article" date="2014" name="Genome Biol. Evol.">
        <title>The genome of the myxosporean Thelohanellus kitauei shows adaptations to nutrient acquisition within its fish host.</title>
        <authorList>
            <person name="Yang Y."/>
            <person name="Xiong J."/>
            <person name="Zhou Z."/>
            <person name="Huo F."/>
            <person name="Miao W."/>
            <person name="Ran C."/>
            <person name="Liu Y."/>
            <person name="Zhang J."/>
            <person name="Feng J."/>
            <person name="Wang M."/>
            <person name="Wang M."/>
            <person name="Wang L."/>
            <person name="Yao B."/>
        </authorList>
    </citation>
    <scope>NUCLEOTIDE SEQUENCE [LARGE SCALE GENOMIC DNA]</scope>
    <source>
        <strain evidence="2">Wuqing</strain>
    </source>
</reference>
<dbReference type="InterPro" id="IPR053164">
    <property type="entry name" value="IS1016-like_transposase"/>
</dbReference>
<proteinExistence type="predicted"/>
<dbReference type="SMART" id="SM01126">
    <property type="entry name" value="DDE_Tnp_IS1595"/>
    <property type="match status" value="1"/>
</dbReference>
<feature type="domain" description="ISXO2-like transposase" evidence="1">
    <location>
        <begin position="4"/>
        <end position="116"/>
    </location>
</feature>
<accession>A0A0C2JKG4</accession>
<name>A0A0C2JKG4_THEKT</name>
<protein>
    <recommendedName>
        <fullName evidence="1">ISXO2-like transposase domain-containing protein</fullName>
    </recommendedName>
</protein>